<reference evidence="7" key="1">
    <citation type="submission" date="2018-05" db="EMBL/GenBank/DDBJ databases">
        <authorList>
            <person name="Lanie J.A."/>
            <person name="Ng W.-L."/>
            <person name="Kazmierczak K.M."/>
            <person name="Andrzejewski T.M."/>
            <person name="Davidsen T.M."/>
            <person name="Wayne K.J."/>
            <person name="Tettelin H."/>
            <person name="Glass J.I."/>
            <person name="Rusch D."/>
            <person name="Podicherti R."/>
            <person name="Tsui H.-C.T."/>
            <person name="Winkler M.E."/>
        </authorList>
    </citation>
    <scope>NUCLEOTIDE SEQUENCE</scope>
</reference>
<dbReference type="GO" id="GO:0005886">
    <property type="term" value="C:plasma membrane"/>
    <property type="evidence" value="ECO:0007669"/>
    <property type="project" value="TreeGrafter"/>
</dbReference>
<keyword evidence="4 6" id="KW-1133">Transmembrane helix</keyword>
<keyword evidence="3 6" id="KW-0812">Transmembrane</keyword>
<feature type="transmembrane region" description="Helical" evidence="6">
    <location>
        <begin position="140"/>
        <end position="162"/>
    </location>
</feature>
<evidence type="ECO:0008006" key="8">
    <source>
        <dbReference type="Google" id="ProtNLM"/>
    </source>
</evidence>
<feature type="transmembrane region" description="Helical" evidence="6">
    <location>
        <begin position="350"/>
        <end position="369"/>
    </location>
</feature>
<evidence type="ECO:0000256" key="2">
    <source>
        <dbReference type="ARBA" id="ARBA00022448"/>
    </source>
</evidence>
<feature type="transmembrane region" description="Helical" evidence="6">
    <location>
        <begin position="440"/>
        <end position="460"/>
    </location>
</feature>
<feature type="transmembrane region" description="Helical" evidence="6">
    <location>
        <begin position="12"/>
        <end position="31"/>
    </location>
</feature>
<protein>
    <recommendedName>
        <fullName evidence="8">Citrate transporter-like domain-containing protein</fullName>
    </recommendedName>
</protein>
<evidence type="ECO:0000256" key="5">
    <source>
        <dbReference type="ARBA" id="ARBA00023136"/>
    </source>
</evidence>
<proteinExistence type="predicted"/>
<feature type="transmembrane region" description="Helical" evidence="6">
    <location>
        <begin position="275"/>
        <end position="300"/>
    </location>
</feature>
<feature type="transmembrane region" description="Helical" evidence="6">
    <location>
        <begin position="174"/>
        <end position="195"/>
    </location>
</feature>
<dbReference type="CDD" id="cd01115">
    <property type="entry name" value="SLC13_permease"/>
    <property type="match status" value="1"/>
</dbReference>
<dbReference type="AlphaFoldDB" id="A0A382AY26"/>
<dbReference type="PANTHER" id="PTHR10283">
    <property type="entry name" value="SOLUTE CARRIER FAMILY 13 MEMBER"/>
    <property type="match status" value="1"/>
</dbReference>
<comment type="subcellular location">
    <subcellularLocation>
        <location evidence="1">Membrane</location>
        <topology evidence="1">Multi-pass membrane protein</topology>
    </subcellularLocation>
</comment>
<feature type="transmembrane region" description="Helical" evidence="6">
    <location>
        <begin position="312"/>
        <end position="329"/>
    </location>
</feature>
<keyword evidence="2" id="KW-0813">Transport</keyword>
<sequence length="516" mass="55503">MAIQSQQNDRARTIGLWLGLGAFILLILVPIDPTNEAASKMAAVAVLMAIWWVTDSIPLFATALLPLVLFPLLGIMDGAAIAPIYFNSIIVLFIGGFMIALTMEKWNLHRRIALNIIHVVGSSPSRIILGFMIASAFLSMWISNTATAVMMVPIGLAIILQIENDFGAEKTHSFSVGLMLGIAYAASVGGLMTLLGTPPNLSLVRIFEILFPDAPSIAFGQWIVLGVPIGVIMIGIIWVLITQVFYRTPQDLKVDRAVVDRERSQLGEMSFEEKIVLAVFTLFAILLVFRVDLNLGFASIPGWSRLLLFPEMVEDGTVAIAMAAILFLIPTRDRTKGHKRIMGPDVIPRLPWNIVLLFGGGFALAAGLQQTGLATMIGEQLQALGNLPTFAMIMLVCIMITFLTELTSNTATTEMILPVLAAVAVVTGTHPLLLMIPATISASCAFMMPVATPPNAIVFGSERISVEEMVRIGIFLNLIGVLVITAIVLLVGTTVFGIDPSIVPDWANSMAAGPDG</sequence>
<dbReference type="Pfam" id="PF00939">
    <property type="entry name" value="Na_sulph_symp"/>
    <property type="match status" value="1"/>
</dbReference>
<dbReference type="EMBL" id="UINC01027354">
    <property type="protein sequence ID" value="SVB06446.1"/>
    <property type="molecule type" value="Genomic_DNA"/>
</dbReference>
<feature type="transmembrane region" description="Helical" evidence="6">
    <location>
        <begin position="381"/>
        <end position="403"/>
    </location>
</feature>
<accession>A0A382AY26</accession>
<dbReference type="InterPro" id="IPR031312">
    <property type="entry name" value="Na/sul_symport_CS"/>
</dbReference>
<feature type="transmembrane region" description="Helical" evidence="6">
    <location>
        <begin position="415"/>
        <end position="434"/>
    </location>
</feature>
<evidence type="ECO:0000313" key="7">
    <source>
        <dbReference type="EMBL" id="SVB06446.1"/>
    </source>
</evidence>
<dbReference type="InterPro" id="IPR001898">
    <property type="entry name" value="SLC13A/DASS"/>
</dbReference>
<feature type="transmembrane region" description="Helical" evidence="6">
    <location>
        <begin position="82"/>
        <end position="101"/>
    </location>
</feature>
<dbReference type="GO" id="GO:0015141">
    <property type="term" value="F:succinate transmembrane transporter activity"/>
    <property type="evidence" value="ECO:0007669"/>
    <property type="project" value="UniProtKB-ARBA"/>
</dbReference>
<dbReference type="PROSITE" id="PS01271">
    <property type="entry name" value="NA_SULFATE"/>
    <property type="match status" value="1"/>
</dbReference>
<evidence type="ECO:0000256" key="3">
    <source>
        <dbReference type="ARBA" id="ARBA00022692"/>
    </source>
</evidence>
<feature type="transmembrane region" description="Helical" evidence="6">
    <location>
        <begin position="59"/>
        <end position="76"/>
    </location>
</feature>
<organism evidence="7">
    <name type="scientific">marine metagenome</name>
    <dbReference type="NCBI Taxonomy" id="408172"/>
    <lineage>
        <taxon>unclassified sequences</taxon>
        <taxon>metagenomes</taxon>
        <taxon>ecological metagenomes</taxon>
    </lineage>
</organism>
<evidence type="ECO:0000256" key="1">
    <source>
        <dbReference type="ARBA" id="ARBA00004141"/>
    </source>
</evidence>
<feature type="transmembrane region" description="Helical" evidence="6">
    <location>
        <begin position="472"/>
        <end position="498"/>
    </location>
</feature>
<name>A0A382AY26_9ZZZZ</name>
<feature type="transmembrane region" description="Helical" evidence="6">
    <location>
        <begin position="222"/>
        <end position="246"/>
    </location>
</feature>
<gene>
    <name evidence="7" type="ORF">METZ01_LOCUS159300</name>
</gene>
<dbReference type="NCBIfam" id="TIGR00785">
    <property type="entry name" value="dass"/>
    <property type="match status" value="1"/>
</dbReference>
<keyword evidence="5 6" id="KW-0472">Membrane</keyword>
<evidence type="ECO:0000256" key="4">
    <source>
        <dbReference type="ARBA" id="ARBA00022989"/>
    </source>
</evidence>
<dbReference type="PANTHER" id="PTHR10283:SF82">
    <property type="entry name" value="SOLUTE CARRIER FAMILY 13 MEMBER 2"/>
    <property type="match status" value="1"/>
</dbReference>
<evidence type="ECO:0000256" key="6">
    <source>
        <dbReference type="SAM" id="Phobius"/>
    </source>
</evidence>